<dbReference type="InterPro" id="IPR036568">
    <property type="entry name" value="GGCT-like_sf"/>
</dbReference>
<reference evidence="7 8" key="1">
    <citation type="journal article" date="2021" name="Elife">
        <title>Chloroplast acquisition without the gene transfer in kleptoplastic sea slugs, Plakobranchus ocellatus.</title>
        <authorList>
            <person name="Maeda T."/>
            <person name="Takahashi S."/>
            <person name="Yoshida T."/>
            <person name="Shimamura S."/>
            <person name="Takaki Y."/>
            <person name="Nagai Y."/>
            <person name="Toyoda A."/>
            <person name="Suzuki Y."/>
            <person name="Arimoto A."/>
            <person name="Ishii H."/>
            <person name="Satoh N."/>
            <person name="Nishiyama T."/>
            <person name="Hasebe M."/>
            <person name="Maruyama T."/>
            <person name="Minagawa J."/>
            <person name="Obokata J."/>
            <person name="Shigenobu S."/>
        </authorList>
    </citation>
    <scope>NUCLEOTIDE SEQUENCE [LARGE SCALE GENOMIC DNA]</scope>
</reference>
<evidence type="ECO:0000256" key="6">
    <source>
        <dbReference type="ARBA" id="ARBA00048073"/>
    </source>
</evidence>
<evidence type="ECO:0000256" key="2">
    <source>
        <dbReference type="ARBA" id="ARBA00012344"/>
    </source>
</evidence>
<evidence type="ECO:0000256" key="3">
    <source>
        <dbReference type="ARBA" id="ARBA00023239"/>
    </source>
</evidence>
<dbReference type="FunFam" id="3.10.490.10:FF:000003">
    <property type="entry name" value="Gamma-glutamylcyclotransferase"/>
    <property type="match status" value="1"/>
</dbReference>
<keyword evidence="8" id="KW-1185">Reference proteome</keyword>
<dbReference type="AlphaFoldDB" id="A0AAV4AD09"/>
<accession>A0AAV4AD09</accession>
<dbReference type="GO" id="GO:0061928">
    <property type="term" value="F:glutathione specific gamma-glutamylcyclotransferase activity"/>
    <property type="evidence" value="ECO:0007669"/>
    <property type="project" value="UniProtKB-EC"/>
</dbReference>
<comment type="similarity">
    <text evidence="1">Belongs to the gamma-glutamylcyclotransferase family. ChaC subfamily.</text>
</comment>
<gene>
    <name evidence="7" type="ORF">PoB_003115800</name>
</gene>
<sequence length="256" mass="29664">MHWFPRWVAHYRQFLYSAKAMERGGKVVAISSDCTARDFFMFVLLEYEVIFMFPVNFLLRIPNPVMWIFGYGSLIWKVDFPYEEKVAGYICGFSRRFWQGSEDHRGVPGKPGRVATLVPSVNPREKVWGIAYKIADNHRMAVKDHLDFREKGGYNRTEILFYPQDSNCTPIKITLYIGTEHNPYYLGPAPLKEMAIQIFHSVGPSGHNKEYILNLARALRDIAPEAEDHHLYALEQELLKLEEEQSQSTNPLSRTS</sequence>
<comment type="caution">
    <text evidence="7">The sequence shown here is derived from an EMBL/GenBank/DDBJ whole genome shotgun (WGS) entry which is preliminary data.</text>
</comment>
<dbReference type="Gene3D" id="3.10.490.10">
    <property type="entry name" value="Gamma-glutamyl cyclotransferase-like"/>
    <property type="match status" value="1"/>
</dbReference>
<evidence type="ECO:0000256" key="5">
    <source>
        <dbReference type="ARBA" id="ARBA00045227"/>
    </source>
</evidence>
<dbReference type="InterPro" id="IPR006840">
    <property type="entry name" value="ChaC"/>
</dbReference>
<keyword evidence="3" id="KW-0456">Lyase</keyword>
<comment type="catalytic activity">
    <reaction evidence="6">
        <text>glutathione = L-cysteinylglycine + 5-oxo-L-proline</text>
        <dbReference type="Rhea" id="RHEA:47724"/>
        <dbReference type="ChEBI" id="CHEBI:57925"/>
        <dbReference type="ChEBI" id="CHEBI:58402"/>
        <dbReference type="ChEBI" id="CHEBI:61694"/>
        <dbReference type="EC" id="4.3.2.7"/>
    </reaction>
</comment>
<evidence type="ECO:0000256" key="4">
    <source>
        <dbReference type="ARBA" id="ARBA00043195"/>
    </source>
</evidence>
<evidence type="ECO:0000313" key="8">
    <source>
        <dbReference type="Proteomes" id="UP000735302"/>
    </source>
</evidence>
<proteinExistence type="inferred from homology"/>
<organism evidence="7 8">
    <name type="scientific">Plakobranchus ocellatus</name>
    <dbReference type="NCBI Taxonomy" id="259542"/>
    <lineage>
        <taxon>Eukaryota</taxon>
        <taxon>Metazoa</taxon>
        <taxon>Spiralia</taxon>
        <taxon>Lophotrochozoa</taxon>
        <taxon>Mollusca</taxon>
        <taxon>Gastropoda</taxon>
        <taxon>Heterobranchia</taxon>
        <taxon>Euthyneura</taxon>
        <taxon>Panpulmonata</taxon>
        <taxon>Sacoglossa</taxon>
        <taxon>Placobranchoidea</taxon>
        <taxon>Plakobranchidae</taxon>
        <taxon>Plakobranchus</taxon>
    </lineage>
</organism>
<comment type="function">
    <text evidence="5">Catalyzes the cleavage of glutathione into 5-oxo-L-proline and a Cys-Gly dipeptide. Acts specifically on glutathione, but not on other gamma-glutamyl peptides.</text>
</comment>
<dbReference type="PANTHER" id="PTHR12192:SF2">
    <property type="entry name" value="GLUTATHIONE-SPECIFIC GAMMA-GLUTAMYLCYCLOTRANSFERASE 2"/>
    <property type="match status" value="1"/>
</dbReference>
<dbReference type="GO" id="GO:0006751">
    <property type="term" value="P:glutathione catabolic process"/>
    <property type="evidence" value="ECO:0007669"/>
    <property type="project" value="InterPro"/>
</dbReference>
<dbReference type="PANTHER" id="PTHR12192">
    <property type="entry name" value="CATION TRANSPORT PROTEIN CHAC-RELATED"/>
    <property type="match status" value="1"/>
</dbReference>
<dbReference type="EC" id="4.3.2.7" evidence="2"/>
<protein>
    <recommendedName>
        <fullName evidence="2">glutathione-specific gamma-glutamylcyclotransferase</fullName>
        <ecNumber evidence="2">4.3.2.7</ecNumber>
    </recommendedName>
    <alternativeName>
        <fullName evidence="4">Cation transport regulator-like protein 2</fullName>
    </alternativeName>
</protein>
<dbReference type="InterPro" id="IPR013024">
    <property type="entry name" value="GGCT-like"/>
</dbReference>
<name>A0AAV4AD09_9GAST</name>
<evidence type="ECO:0000256" key="1">
    <source>
        <dbReference type="ARBA" id="ARBA00009662"/>
    </source>
</evidence>
<dbReference type="EMBL" id="BLXT01003740">
    <property type="protein sequence ID" value="GFO04653.1"/>
    <property type="molecule type" value="Genomic_DNA"/>
</dbReference>
<dbReference type="SUPFAM" id="SSF110857">
    <property type="entry name" value="Gamma-glutamyl cyclotransferase-like"/>
    <property type="match status" value="1"/>
</dbReference>
<dbReference type="GO" id="GO:0005737">
    <property type="term" value="C:cytoplasm"/>
    <property type="evidence" value="ECO:0007669"/>
    <property type="project" value="TreeGrafter"/>
</dbReference>
<evidence type="ECO:0000313" key="7">
    <source>
        <dbReference type="EMBL" id="GFO04653.1"/>
    </source>
</evidence>
<dbReference type="Proteomes" id="UP000735302">
    <property type="component" value="Unassembled WGS sequence"/>
</dbReference>
<dbReference type="CDD" id="cd06661">
    <property type="entry name" value="GGCT_like"/>
    <property type="match status" value="1"/>
</dbReference>
<dbReference type="Pfam" id="PF04752">
    <property type="entry name" value="ChaC"/>
    <property type="match status" value="1"/>
</dbReference>